<dbReference type="NCBIfam" id="NF002878">
    <property type="entry name" value="PRK03321.1"/>
    <property type="match status" value="1"/>
</dbReference>
<evidence type="ECO:0000256" key="1">
    <source>
        <dbReference type="ARBA" id="ARBA00001933"/>
    </source>
</evidence>
<evidence type="ECO:0000256" key="6">
    <source>
        <dbReference type="HAMAP-Rule" id="MF_01513"/>
    </source>
</evidence>
<dbReference type="AlphaFoldDB" id="A0A852ZSS4"/>
<dbReference type="EMBL" id="JACBZD010000001">
    <property type="protein sequence ID" value="NYI05453.1"/>
    <property type="molecule type" value="Genomic_DNA"/>
</dbReference>
<dbReference type="CDD" id="cd00609">
    <property type="entry name" value="AAT_like"/>
    <property type="match status" value="1"/>
</dbReference>
<dbReference type="InterPro" id="IPR004839">
    <property type="entry name" value="Aminotransferase_I/II_large"/>
</dbReference>
<comment type="similarity">
    <text evidence="6">Belongs to the class-II pyridoxal-phosphate-dependent aminotransferase family.</text>
</comment>
<keyword evidence="10" id="KW-1185">Reference proteome</keyword>
<feature type="compositionally biased region" description="Basic and acidic residues" evidence="7">
    <location>
        <begin position="26"/>
        <end position="38"/>
    </location>
</feature>
<evidence type="ECO:0000313" key="10">
    <source>
        <dbReference type="Proteomes" id="UP000567795"/>
    </source>
</evidence>
<dbReference type="Gene3D" id="3.40.640.10">
    <property type="entry name" value="Type I PLP-dependent aspartate aminotransferase-like (Major domain)"/>
    <property type="match status" value="1"/>
</dbReference>
<dbReference type="InterPro" id="IPR015424">
    <property type="entry name" value="PyrdxlP-dep_Trfase"/>
</dbReference>
<proteinExistence type="inferred from homology"/>
<feature type="modified residue" description="N6-(pyridoxal phosphate)lysine" evidence="6">
    <location>
        <position position="263"/>
    </location>
</feature>
<evidence type="ECO:0000256" key="4">
    <source>
        <dbReference type="ARBA" id="ARBA00022679"/>
    </source>
</evidence>
<comment type="catalytic activity">
    <reaction evidence="6">
        <text>an aromatic L-alpha-amino acid + 2-oxoglutarate = an aromatic oxo-acid + L-glutamate</text>
        <dbReference type="Rhea" id="RHEA:17533"/>
        <dbReference type="ChEBI" id="CHEBI:16810"/>
        <dbReference type="ChEBI" id="CHEBI:29985"/>
        <dbReference type="ChEBI" id="CHEBI:73309"/>
        <dbReference type="ChEBI" id="CHEBI:84824"/>
        <dbReference type="EC" id="2.6.1.57"/>
    </reaction>
</comment>
<dbReference type="GO" id="GO:0008793">
    <property type="term" value="F:aromatic-amino-acid transaminase activity"/>
    <property type="evidence" value="ECO:0007669"/>
    <property type="project" value="UniProtKB-UniRule"/>
</dbReference>
<evidence type="ECO:0000256" key="7">
    <source>
        <dbReference type="SAM" id="MobiDB-lite"/>
    </source>
</evidence>
<comment type="subunit">
    <text evidence="2 6">Homodimer.</text>
</comment>
<keyword evidence="5 6" id="KW-0663">Pyridoxal phosphate</keyword>
<dbReference type="Pfam" id="PF00155">
    <property type="entry name" value="Aminotran_1_2"/>
    <property type="match status" value="1"/>
</dbReference>
<evidence type="ECO:0000256" key="5">
    <source>
        <dbReference type="ARBA" id="ARBA00022898"/>
    </source>
</evidence>
<dbReference type="SUPFAM" id="SSF53383">
    <property type="entry name" value="PLP-dependent transferases"/>
    <property type="match status" value="1"/>
</dbReference>
<dbReference type="HAMAP" id="MF_01513">
    <property type="entry name" value="Phe_aminotrans_2"/>
    <property type="match status" value="1"/>
</dbReference>
<accession>A0A852ZSS4</accession>
<dbReference type="InterPro" id="IPR015422">
    <property type="entry name" value="PyrdxlP-dep_Trfase_small"/>
</dbReference>
<keyword evidence="3 6" id="KW-0032">Aminotransferase</keyword>
<feature type="compositionally biased region" description="Acidic residues" evidence="7">
    <location>
        <begin position="16"/>
        <end position="25"/>
    </location>
</feature>
<dbReference type="Proteomes" id="UP000567795">
    <property type="component" value="Unassembled WGS sequence"/>
</dbReference>
<dbReference type="InterPro" id="IPR015421">
    <property type="entry name" value="PyrdxlP-dep_Trfase_major"/>
</dbReference>
<comment type="caution">
    <text evidence="9">The sequence shown here is derived from an EMBL/GenBank/DDBJ whole genome shotgun (WGS) entry which is preliminary data.</text>
</comment>
<dbReference type="InterPro" id="IPR005861">
    <property type="entry name" value="HisP_aminotrans"/>
</dbReference>
<reference evidence="9 10" key="1">
    <citation type="submission" date="2020-07" db="EMBL/GenBank/DDBJ databases">
        <title>Sequencing the genomes of 1000 actinobacteria strains.</title>
        <authorList>
            <person name="Klenk H.-P."/>
        </authorList>
    </citation>
    <scope>NUCLEOTIDE SEQUENCE [LARGE SCALE GENOMIC DNA]</scope>
    <source>
        <strain evidence="9 10">DSM 42178</strain>
    </source>
</reference>
<organism evidence="9 10">
    <name type="scientific">Allostreptomyces psammosilenae</name>
    <dbReference type="NCBI Taxonomy" id="1892865"/>
    <lineage>
        <taxon>Bacteria</taxon>
        <taxon>Bacillati</taxon>
        <taxon>Actinomycetota</taxon>
        <taxon>Actinomycetes</taxon>
        <taxon>Kitasatosporales</taxon>
        <taxon>Streptomycetaceae</taxon>
        <taxon>Allostreptomyces</taxon>
    </lineage>
</organism>
<dbReference type="Gene3D" id="3.90.1150.10">
    <property type="entry name" value="Aspartate Aminotransferase, domain 1"/>
    <property type="match status" value="1"/>
</dbReference>
<dbReference type="HAMAP" id="MF_01023">
    <property type="entry name" value="HisC_aminotrans_2"/>
    <property type="match status" value="1"/>
</dbReference>
<dbReference type="InterPro" id="IPR024892">
    <property type="entry name" value="ArAT"/>
</dbReference>
<protein>
    <recommendedName>
        <fullName evidence="6">Aromatic amino acid aminotransferase</fullName>
        <shortName evidence="6">ArAT</shortName>
        <ecNumber evidence="6">2.6.1.57</ecNumber>
    </recommendedName>
</protein>
<dbReference type="GO" id="GO:0030170">
    <property type="term" value="F:pyridoxal phosphate binding"/>
    <property type="evidence" value="ECO:0007669"/>
    <property type="project" value="UniProtKB-UniRule"/>
</dbReference>
<dbReference type="PANTHER" id="PTHR43643:SF3">
    <property type="entry name" value="HISTIDINOL-PHOSPHATE AMINOTRANSFERASE"/>
    <property type="match status" value="1"/>
</dbReference>
<comment type="cofactor">
    <cofactor evidence="1 6">
        <name>pyridoxal 5'-phosphate</name>
        <dbReference type="ChEBI" id="CHEBI:597326"/>
    </cofactor>
</comment>
<dbReference type="PROSITE" id="PS00599">
    <property type="entry name" value="AA_TRANSFER_CLASS_2"/>
    <property type="match status" value="1"/>
</dbReference>
<sequence length="398" mass="42196">MDGTRTQPRAETRDVDGDDDVDVDEEARVATEPAERVSEQVGAGPRLRGVLGTVPVYVPGAPPAPGPDGRAYKLSSNENPYPPLPGVTEALVRAAGDFNRYPDAGATRLYTALSERLGVPADHLAVGPGAVAVLEQAVRAAAGAGDEVVFAWRSFEAYPIMVGLSGATPVTVPLTADGHHDLDAMAAAITPRTRAVLVCSPNNPTGTFIPRPELERFLDRVPSDVLVVLDEAYREFAAGPDWFDGAELLDGRPNLVVVRTFSKAYGLAGLRVGYAVGAPPVAEALRKTATPFGVTQLAQEAAVASLAAEDELLARVAALVEERERVVKALAEQGWALPESRGNFVWLELGERTGEFAERCRAAGLSVRPFAGEGVRVTVAESAAMDVFLRVAAEWRRA</sequence>
<name>A0A852ZSS4_9ACTN</name>
<feature type="region of interest" description="Disordered" evidence="7">
    <location>
        <begin position="1"/>
        <end position="44"/>
    </location>
</feature>
<dbReference type="GO" id="GO:0000105">
    <property type="term" value="P:L-histidine biosynthetic process"/>
    <property type="evidence" value="ECO:0007669"/>
    <property type="project" value="InterPro"/>
</dbReference>
<feature type="domain" description="Aminotransferase class I/classII large" evidence="8">
    <location>
        <begin position="73"/>
        <end position="381"/>
    </location>
</feature>
<dbReference type="RefSeq" id="WP_179814188.1">
    <property type="nucleotide sequence ID" value="NZ_JACBZD010000001.1"/>
</dbReference>
<gene>
    <name evidence="6" type="primary">pat</name>
    <name evidence="9" type="ORF">FHU37_002396</name>
</gene>
<evidence type="ECO:0000256" key="3">
    <source>
        <dbReference type="ARBA" id="ARBA00022576"/>
    </source>
</evidence>
<dbReference type="InterPro" id="IPR001917">
    <property type="entry name" value="Aminotrans_II_pyridoxalP_BS"/>
</dbReference>
<keyword evidence="4 6" id="KW-0808">Transferase</keyword>
<evidence type="ECO:0000313" key="9">
    <source>
        <dbReference type="EMBL" id="NYI05453.1"/>
    </source>
</evidence>
<comment type="function">
    <text evidence="6">Aminotransferase that catalyzes the conversion of aromatic amino acids and 2-oxoglutarate into corresponding aromatic oxo acids and L-glutamate.</text>
</comment>
<evidence type="ECO:0000259" key="8">
    <source>
        <dbReference type="Pfam" id="PF00155"/>
    </source>
</evidence>
<dbReference type="GO" id="GO:0004400">
    <property type="term" value="F:histidinol-phosphate transaminase activity"/>
    <property type="evidence" value="ECO:0007669"/>
    <property type="project" value="InterPro"/>
</dbReference>
<dbReference type="EC" id="2.6.1.57" evidence="6"/>
<dbReference type="InterPro" id="IPR050106">
    <property type="entry name" value="HistidinolP_aminotransfase"/>
</dbReference>
<dbReference type="PANTHER" id="PTHR43643">
    <property type="entry name" value="HISTIDINOL-PHOSPHATE AMINOTRANSFERASE 2"/>
    <property type="match status" value="1"/>
</dbReference>
<evidence type="ECO:0000256" key="2">
    <source>
        <dbReference type="ARBA" id="ARBA00011738"/>
    </source>
</evidence>